<evidence type="ECO:0008006" key="11">
    <source>
        <dbReference type="Google" id="ProtNLM"/>
    </source>
</evidence>
<keyword evidence="6" id="KW-0675">Receptor</keyword>
<reference evidence="9 10" key="1">
    <citation type="submission" date="2024-08" db="EMBL/GenBank/DDBJ databases">
        <authorList>
            <person name="Cucini C."/>
            <person name="Frati F."/>
        </authorList>
    </citation>
    <scope>NUCLEOTIDE SEQUENCE [LARGE SCALE GENOMIC DNA]</scope>
</reference>
<name>A0ABP1R2N9_9HEXA</name>
<gene>
    <name evidence="9" type="ORF">ODALV1_LOCUS18008</name>
</gene>
<evidence type="ECO:0000256" key="4">
    <source>
        <dbReference type="ARBA" id="ARBA00022989"/>
    </source>
</evidence>
<feature type="transmembrane region" description="Helical" evidence="8">
    <location>
        <begin position="50"/>
        <end position="76"/>
    </location>
</feature>
<feature type="transmembrane region" description="Helical" evidence="8">
    <location>
        <begin position="194"/>
        <end position="212"/>
    </location>
</feature>
<evidence type="ECO:0000256" key="5">
    <source>
        <dbReference type="ARBA" id="ARBA00023136"/>
    </source>
</evidence>
<keyword evidence="5 8" id="KW-0472">Membrane</keyword>
<feature type="transmembrane region" description="Helical" evidence="8">
    <location>
        <begin position="96"/>
        <end position="119"/>
    </location>
</feature>
<comment type="caution">
    <text evidence="9">The sequence shown here is derived from an EMBL/GenBank/DDBJ whole genome shotgun (WGS) entry which is preliminary data.</text>
</comment>
<dbReference type="PANTHER" id="PTHR21143:SF104">
    <property type="entry name" value="GUSTATORY RECEPTOR 8A-RELATED"/>
    <property type="match status" value="1"/>
</dbReference>
<keyword evidence="2" id="KW-1003">Cell membrane</keyword>
<evidence type="ECO:0000256" key="2">
    <source>
        <dbReference type="ARBA" id="ARBA00022475"/>
    </source>
</evidence>
<sequence>MASKEIVPHYPTQNDENFVRDSLHQLFSASIKYCRYLGLTIFSLNSRGELYFGFFTIPFILVNLRFLSITLAILYFHFNKDKFDLIYPERSKTERLAQYFVSCTMMIGDFLCTFCTILLNRSKIIRFHQNLAEFLVKAVGPLTEANKQVIKSIIPQALKILGRYKCILISAFCYSVVAGYISVFNAFITSGKPWQWWSHTIVGIPLFNIFWAAVSTLRLFPRILMITLFHTFSFCPYILNMQLEKVKKVEKVDDEDIRRLLSYFRKEGELTAQMNDAYGWCLAVDVVLIIISIITAVFSVVVFLVHKELGAAITFGVPLIIHVAILFELFNSAYGFESEILMQQAMLLSQPFAVKPGSFFHANRRTLTGIASAINTYVIVLVQFHKEE</sequence>
<organism evidence="9 10">
    <name type="scientific">Orchesella dallaii</name>
    <dbReference type="NCBI Taxonomy" id="48710"/>
    <lineage>
        <taxon>Eukaryota</taxon>
        <taxon>Metazoa</taxon>
        <taxon>Ecdysozoa</taxon>
        <taxon>Arthropoda</taxon>
        <taxon>Hexapoda</taxon>
        <taxon>Collembola</taxon>
        <taxon>Entomobryomorpha</taxon>
        <taxon>Entomobryoidea</taxon>
        <taxon>Orchesellidae</taxon>
        <taxon>Orchesellinae</taxon>
        <taxon>Orchesella</taxon>
    </lineage>
</organism>
<dbReference type="EMBL" id="CAXLJM020000057">
    <property type="protein sequence ID" value="CAL8118162.1"/>
    <property type="molecule type" value="Genomic_DNA"/>
</dbReference>
<protein>
    <recommendedName>
        <fullName evidence="11">Gustatory receptor</fullName>
    </recommendedName>
</protein>
<feature type="transmembrane region" description="Helical" evidence="8">
    <location>
        <begin position="166"/>
        <end position="188"/>
    </location>
</feature>
<evidence type="ECO:0000256" key="3">
    <source>
        <dbReference type="ARBA" id="ARBA00022692"/>
    </source>
</evidence>
<comment type="subcellular location">
    <subcellularLocation>
        <location evidence="1">Cell membrane</location>
        <topology evidence="1">Multi-pass membrane protein</topology>
    </subcellularLocation>
</comment>
<proteinExistence type="predicted"/>
<keyword evidence="3 8" id="KW-0812">Transmembrane</keyword>
<evidence type="ECO:0000256" key="6">
    <source>
        <dbReference type="ARBA" id="ARBA00023170"/>
    </source>
</evidence>
<dbReference type="InterPro" id="IPR013604">
    <property type="entry name" value="7TM_chemorcpt"/>
</dbReference>
<evidence type="ECO:0000313" key="10">
    <source>
        <dbReference type="Proteomes" id="UP001642540"/>
    </source>
</evidence>
<dbReference type="PANTHER" id="PTHR21143">
    <property type="entry name" value="INVERTEBRATE GUSTATORY RECEPTOR"/>
    <property type="match status" value="1"/>
</dbReference>
<keyword evidence="10" id="KW-1185">Reference proteome</keyword>
<keyword evidence="4 8" id="KW-1133">Transmembrane helix</keyword>
<feature type="transmembrane region" description="Helical" evidence="8">
    <location>
        <begin position="312"/>
        <end position="334"/>
    </location>
</feature>
<keyword evidence="7" id="KW-0807">Transducer</keyword>
<evidence type="ECO:0000313" key="9">
    <source>
        <dbReference type="EMBL" id="CAL8118162.1"/>
    </source>
</evidence>
<accession>A0ABP1R2N9</accession>
<evidence type="ECO:0000256" key="1">
    <source>
        <dbReference type="ARBA" id="ARBA00004651"/>
    </source>
</evidence>
<dbReference type="Pfam" id="PF08395">
    <property type="entry name" value="7tm_7"/>
    <property type="match status" value="1"/>
</dbReference>
<dbReference type="Proteomes" id="UP001642540">
    <property type="component" value="Unassembled WGS sequence"/>
</dbReference>
<feature type="transmembrane region" description="Helical" evidence="8">
    <location>
        <begin position="277"/>
        <end position="305"/>
    </location>
</feature>
<evidence type="ECO:0000256" key="8">
    <source>
        <dbReference type="SAM" id="Phobius"/>
    </source>
</evidence>
<evidence type="ECO:0000256" key="7">
    <source>
        <dbReference type="ARBA" id="ARBA00023224"/>
    </source>
</evidence>